<reference evidence="8" key="2">
    <citation type="journal article" date="2021" name="PeerJ">
        <title>Extensive microbial diversity within the chicken gut microbiome revealed by metagenomics and culture.</title>
        <authorList>
            <person name="Gilroy R."/>
            <person name="Ravi A."/>
            <person name="Getino M."/>
            <person name="Pursley I."/>
            <person name="Horton D.L."/>
            <person name="Alikhan N.F."/>
            <person name="Baker D."/>
            <person name="Gharbi K."/>
            <person name="Hall N."/>
            <person name="Watson M."/>
            <person name="Adriaenssens E.M."/>
            <person name="Foster-Nyarko E."/>
            <person name="Jarju S."/>
            <person name="Secka A."/>
            <person name="Antonio M."/>
            <person name="Oren A."/>
            <person name="Chaudhuri R.R."/>
            <person name="La Ragione R."/>
            <person name="Hildebrand F."/>
            <person name="Pallen M.J."/>
        </authorList>
    </citation>
    <scope>NUCLEOTIDE SEQUENCE</scope>
    <source>
        <strain evidence="8">ChiW17-6978</strain>
    </source>
</reference>
<evidence type="ECO:0000256" key="5">
    <source>
        <dbReference type="RuleBase" id="RU003888"/>
    </source>
</evidence>
<keyword evidence="4" id="KW-0694">RNA-binding</keyword>
<comment type="similarity">
    <text evidence="1 4 5">Belongs to the universal ribosomal protein uL15 family.</text>
</comment>
<dbReference type="AlphaFoldDB" id="A0A9D1GRI3"/>
<feature type="compositionally biased region" description="Gly residues" evidence="6">
    <location>
        <begin position="20"/>
        <end position="34"/>
    </location>
</feature>
<keyword evidence="4" id="KW-0699">rRNA-binding</keyword>
<dbReference type="InterPro" id="IPR030878">
    <property type="entry name" value="Ribosomal_uL15"/>
</dbReference>
<accession>A0A9D1GRI3</accession>
<evidence type="ECO:0000313" key="8">
    <source>
        <dbReference type="EMBL" id="HIT50514.1"/>
    </source>
</evidence>
<dbReference type="EMBL" id="DVLF01000178">
    <property type="protein sequence ID" value="HIT50514.1"/>
    <property type="molecule type" value="Genomic_DNA"/>
</dbReference>
<evidence type="ECO:0000256" key="1">
    <source>
        <dbReference type="ARBA" id="ARBA00007320"/>
    </source>
</evidence>
<evidence type="ECO:0000256" key="4">
    <source>
        <dbReference type="HAMAP-Rule" id="MF_01341"/>
    </source>
</evidence>
<proteinExistence type="inferred from homology"/>
<dbReference type="HAMAP" id="MF_01341">
    <property type="entry name" value="Ribosomal_uL15"/>
    <property type="match status" value="1"/>
</dbReference>
<dbReference type="InterPro" id="IPR001196">
    <property type="entry name" value="Ribosomal_uL15_CS"/>
</dbReference>
<feature type="region of interest" description="Disordered" evidence="6">
    <location>
        <begin position="1"/>
        <end position="44"/>
    </location>
</feature>
<dbReference type="SUPFAM" id="SSF52080">
    <property type="entry name" value="Ribosomal proteins L15p and L18e"/>
    <property type="match status" value="1"/>
</dbReference>
<evidence type="ECO:0000313" key="9">
    <source>
        <dbReference type="Proteomes" id="UP000886758"/>
    </source>
</evidence>
<name>A0A9D1GRI3_9MOLU</name>
<dbReference type="PANTHER" id="PTHR12934">
    <property type="entry name" value="50S RIBOSOMAL PROTEIN L15"/>
    <property type="match status" value="1"/>
</dbReference>
<dbReference type="NCBIfam" id="TIGR01071">
    <property type="entry name" value="rplO_bact"/>
    <property type="match status" value="1"/>
</dbReference>
<sequence length="145" mass="15045">MLNELKPTTGARHSKKRVGRGIGSGLGKTAGRGTKGQNARSGGGVRLGFEGGQLPLFQRLPKIGFHNHNRKVYAVVNVGQLNCFEDGAVVDAASLIEAGLIKDTLNGIKVLGQGELSKKLTVKVSKVSASAKTAIENAGGTVEVI</sequence>
<evidence type="ECO:0000256" key="6">
    <source>
        <dbReference type="SAM" id="MobiDB-lite"/>
    </source>
</evidence>
<comment type="subunit">
    <text evidence="4">Part of the 50S ribosomal subunit.</text>
</comment>
<dbReference type="PROSITE" id="PS00475">
    <property type="entry name" value="RIBOSOMAL_L15"/>
    <property type="match status" value="1"/>
</dbReference>
<gene>
    <name evidence="4 8" type="primary">rplO</name>
    <name evidence="8" type="ORF">IAD46_05745</name>
</gene>
<keyword evidence="3 4" id="KW-0687">Ribonucleoprotein</keyword>
<dbReference type="GO" id="GO:0019843">
    <property type="term" value="F:rRNA binding"/>
    <property type="evidence" value="ECO:0007669"/>
    <property type="project" value="UniProtKB-UniRule"/>
</dbReference>
<evidence type="ECO:0000256" key="3">
    <source>
        <dbReference type="ARBA" id="ARBA00023274"/>
    </source>
</evidence>
<comment type="function">
    <text evidence="4">Binds to the 23S rRNA.</text>
</comment>
<dbReference type="GO" id="GO:0003735">
    <property type="term" value="F:structural constituent of ribosome"/>
    <property type="evidence" value="ECO:0007669"/>
    <property type="project" value="InterPro"/>
</dbReference>
<protein>
    <recommendedName>
        <fullName evidence="4">Large ribosomal subunit protein uL15</fullName>
    </recommendedName>
</protein>
<comment type="caution">
    <text evidence="8">The sequence shown here is derived from an EMBL/GenBank/DDBJ whole genome shotgun (WGS) entry which is preliminary data.</text>
</comment>
<organism evidence="8 9">
    <name type="scientific">Candidatus Pelethenecus faecipullorum</name>
    <dbReference type="NCBI Taxonomy" id="2840900"/>
    <lineage>
        <taxon>Bacteria</taxon>
        <taxon>Bacillati</taxon>
        <taxon>Mycoplasmatota</taxon>
        <taxon>Mollicutes</taxon>
        <taxon>Candidatus Pelethenecus</taxon>
    </lineage>
</organism>
<feature type="domain" description="Large ribosomal subunit protein uL15/eL18" evidence="7">
    <location>
        <begin position="75"/>
        <end position="143"/>
    </location>
</feature>
<dbReference type="InterPro" id="IPR021131">
    <property type="entry name" value="Ribosomal_uL15/eL18"/>
</dbReference>
<dbReference type="Gene3D" id="3.100.10.10">
    <property type="match status" value="1"/>
</dbReference>
<dbReference type="GO" id="GO:0022625">
    <property type="term" value="C:cytosolic large ribosomal subunit"/>
    <property type="evidence" value="ECO:0007669"/>
    <property type="project" value="TreeGrafter"/>
</dbReference>
<dbReference type="Pfam" id="PF00828">
    <property type="entry name" value="Ribosomal_L27A"/>
    <property type="match status" value="1"/>
</dbReference>
<evidence type="ECO:0000256" key="2">
    <source>
        <dbReference type="ARBA" id="ARBA00022980"/>
    </source>
</evidence>
<dbReference type="InterPro" id="IPR036227">
    <property type="entry name" value="Ribosomal_uL15/eL18_sf"/>
</dbReference>
<dbReference type="InterPro" id="IPR005749">
    <property type="entry name" value="Ribosomal_uL15_bac-type"/>
</dbReference>
<reference evidence="8" key="1">
    <citation type="submission" date="2020-10" db="EMBL/GenBank/DDBJ databases">
        <authorList>
            <person name="Gilroy R."/>
        </authorList>
    </citation>
    <scope>NUCLEOTIDE SEQUENCE</scope>
    <source>
        <strain evidence="8">ChiW17-6978</strain>
    </source>
</reference>
<dbReference type="PANTHER" id="PTHR12934:SF11">
    <property type="entry name" value="LARGE RIBOSOMAL SUBUNIT PROTEIN UL15M"/>
    <property type="match status" value="1"/>
</dbReference>
<keyword evidence="2 4" id="KW-0689">Ribosomal protein</keyword>
<dbReference type="GO" id="GO:0006412">
    <property type="term" value="P:translation"/>
    <property type="evidence" value="ECO:0007669"/>
    <property type="project" value="UniProtKB-UniRule"/>
</dbReference>
<dbReference type="Proteomes" id="UP000886758">
    <property type="component" value="Unassembled WGS sequence"/>
</dbReference>
<evidence type="ECO:0000259" key="7">
    <source>
        <dbReference type="Pfam" id="PF00828"/>
    </source>
</evidence>